<dbReference type="Gramene" id="KOM41095">
    <property type="protein sequence ID" value="KOM41095"/>
    <property type="gene ID" value="LR48_Vigan04g129300"/>
</dbReference>
<gene>
    <name evidence="1" type="ORF">LR48_Vigan04g129300</name>
</gene>
<evidence type="ECO:0000313" key="1">
    <source>
        <dbReference type="EMBL" id="KOM41095.1"/>
    </source>
</evidence>
<dbReference type="AlphaFoldDB" id="A0A0L9UDU7"/>
<dbReference type="Proteomes" id="UP000053144">
    <property type="component" value="Chromosome 4"/>
</dbReference>
<name>A0A0L9UDU7_PHAAN</name>
<reference evidence="2" key="1">
    <citation type="journal article" date="2015" name="Proc. Natl. Acad. Sci. U.S.A.">
        <title>Genome sequencing of adzuki bean (Vigna angularis) provides insight into high starch and low fat accumulation and domestication.</title>
        <authorList>
            <person name="Yang K."/>
            <person name="Tian Z."/>
            <person name="Chen C."/>
            <person name="Luo L."/>
            <person name="Zhao B."/>
            <person name="Wang Z."/>
            <person name="Yu L."/>
            <person name="Li Y."/>
            <person name="Sun Y."/>
            <person name="Li W."/>
            <person name="Chen Y."/>
            <person name="Li Y."/>
            <person name="Zhang Y."/>
            <person name="Ai D."/>
            <person name="Zhao J."/>
            <person name="Shang C."/>
            <person name="Ma Y."/>
            <person name="Wu B."/>
            <person name="Wang M."/>
            <person name="Gao L."/>
            <person name="Sun D."/>
            <person name="Zhang P."/>
            <person name="Guo F."/>
            <person name="Wang W."/>
            <person name="Li Y."/>
            <person name="Wang J."/>
            <person name="Varshney R.K."/>
            <person name="Wang J."/>
            <person name="Ling H.Q."/>
            <person name="Wan P."/>
        </authorList>
    </citation>
    <scope>NUCLEOTIDE SEQUENCE</scope>
    <source>
        <strain evidence="2">cv. Jingnong 6</strain>
    </source>
</reference>
<organism evidence="1 2">
    <name type="scientific">Phaseolus angularis</name>
    <name type="common">Azuki bean</name>
    <name type="synonym">Vigna angularis</name>
    <dbReference type="NCBI Taxonomy" id="3914"/>
    <lineage>
        <taxon>Eukaryota</taxon>
        <taxon>Viridiplantae</taxon>
        <taxon>Streptophyta</taxon>
        <taxon>Embryophyta</taxon>
        <taxon>Tracheophyta</taxon>
        <taxon>Spermatophyta</taxon>
        <taxon>Magnoliopsida</taxon>
        <taxon>eudicotyledons</taxon>
        <taxon>Gunneridae</taxon>
        <taxon>Pentapetalae</taxon>
        <taxon>rosids</taxon>
        <taxon>fabids</taxon>
        <taxon>Fabales</taxon>
        <taxon>Fabaceae</taxon>
        <taxon>Papilionoideae</taxon>
        <taxon>50 kb inversion clade</taxon>
        <taxon>NPAAA clade</taxon>
        <taxon>indigoferoid/millettioid clade</taxon>
        <taxon>Phaseoleae</taxon>
        <taxon>Vigna</taxon>
    </lineage>
</organism>
<dbReference type="EMBL" id="CM003374">
    <property type="protein sequence ID" value="KOM41095.1"/>
    <property type="molecule type" value="Genomic_DNA"/>
</dbReference>
<sequence length="60" mass="7127">MRKRKLSGRYAIEFELAKSHWFSRSFGLKQFVSLMEQNESTILSYQPPPKPPNLNWVPFL</sequence>
<proteinExistence type="predicted"/>
<accession>A0A0L9UDU7</accession>
<evidence type="ECO:0000313" key="2">
    <source>
        <dbReference type="Proteomes" id="UP000053144"/>
    </source>
</evidence>
<protein>
    <submittedName>
        <fullName evidence="1">Uncharacterized protein</fullName>
    </submittedName>
</protein>